<keyword evidence="6" id="KW-1185">Reference proteome</keyword>
<dbReference type="InParanoid" id="I7M0B6"/>
<proteinExistence type="predicted"/>
<feature type="repeat" description="WD" evidence="3">
    <location>
        <begin position="241"/>
        <end position="284"/>
    </location>
</feature>
<dbReference type="InterPro" id="IPR036322">
    <property type="entry name" value="WD40_repeat_dom_sf"/>
</dbReference>
<evidence type="ECO:0000256" key="4">
    <source>
        <dbReference type="SAM" id="MobiDB-lite"/>
    </source>
</evidence>
<organism evidence="5 6">
    <name type="scientific">Tetrahymena thermophila (strain SB210)</name>
    <dbReference type="NCBI Taxonomy" id="312017"/>
    <lineage>
        <taxon>Eukaryota</taxon>
        <taxon>Sar</taxon>
        <taxon>Alveolata</taxon>
        <taxon>Ciliophora</taxon>
        <taxon>Intramacronucleata</taxon>
        <taxon>Oligohymenophorea</taxon>
        <taxon>Hymenostomatida</taxon>
        <taxon>Tetrahymenina</taxon>
        <taxon>Tetrahymenidae</taxon>
        <taxon>Tetrahymena</taxon>
    </lineage>
</organism>
<dbReference type="PRINTS" id="PR00320">
    <property type="entry name" value="GPROTEINBRPT"/>
</dbReference>
<sequence>MSSKTNKTLASHADTRPSNQAEKTNNLLYEPSIYQQKIKLSNLQGHGIKKKLDSTDYPHKDKINTVCWNKNKKYSDQLIAIDSSGLMNVWVPNKNKVIDSIKASNSTWLTSADVERQEGKITAIGTLDNKILIFEINKENKKGVDPEGKKHKAQLLGHTGAIQTVQFLSQQYLIAGSTDSQVSLWDLNQPSRHLQMNQVHTSEVLCLSVFENDPNIFLSGSSDLTAKIWDIRVKNPVQHTFRGHESAVNAVKFMPFRESTTFATGSDDSCIRLFDLRMIEIVSVFQDQKNFDGVYSICFSNSGRFIFCGTESNKLKAFDVLDEANKYLEEEIFEKDGIIKSIDLSLDGFCLALSGNMEMYIKF</sequence>
<feature type="repeat" description="WD" evidence="3">
    <location>
        <begin position="197"/>
        <end position="239"/>
    </location>
</feature>
<dbReference type="SMR" id="I7M0B6"/>
<reference evidence="6" key="1">
    <citation type="journal article" date="2006" name="PLoS Biol.">
        <title>Macronuclear genome sequence of the ciliate Tetrahymena thermophila, a model eukaryote.</title>
        <authorList>
            <person name="Eisen J.A."/>
            <person name="Coyne R.S."/>
            <person name="Wu M."/>
            <person name="Wu D."/>
            <person name="Thiagarajan M."/>
            <person name="Wortman J.R."/>
            <person name="Badger J.H."/>
            <person name="Ren Q."/>
            <person name="Amedeo P."/>
            <person name="Jones K.M."/>
            <person name="Tallon L.J."/>
            <person name="Delcher A.L."/>
            <person name="Salzberg S.L."/>
            <person name="Silva J.C."/>
            <person name="Haas B.J."/>
            <person name="Majoros W.H."/>
            <person name="Farzad M."/>
            <person name="Carlton J.M."/>
            <person name="Smith R.K. Jr."/>
            <person name="Garg J."/>
            <person name="Pearlman R.E."/>
            <person name="Karrer K.M."/>
            <person name="Sun L."/>
            <person name="Manning G."/>
            <person name="Elde N.C."/>
            <person name="Turkewitz A.P."/>
            <person name="Asai D.J."/>
            <person name="Wilkes D.E."/>
            <person name="Wang Y."/>
            <person name="Cai H."/>
            <person name="Collins K."/>
            <person name="Stewart B.A."/>
            <person name="Lee S.R."/>
            <person name="Wilamowska K."/>
            <person name="Weinberg Z."/>
            <person name="Ruzzo W.L."/>
            <person name="Wloga D."/>
            <person name="Gaertig J."/>
            <person name="Frankel J."/>
            <person name="Tsao C.-C."/>
            <person name="Gorovsky M.A."/>
            <person name="Keeling P.J."/>
            <person name="Waller R.F."/>
            <person name="Patron N.J."/>
            <person name="Cherry J.M."/>
            <person name="Stover N.A."/>
            <person name="Krieger C.J."/>
            <person name="del Toro C."/>
            <person name="Ryder H.F."/>
            <person name="Williamson S.C."/>
            <person name="Barbeau R.A."/>
            <person name="Hamilton E.P."/>
            <person name="Orias E."/>
        </authorList>
    </citation>
    <scope>NUCLEOTIDE SEQUENCE [LARGE SCALE GENOMIC DNA]</scope>
    <source>
        <strain evidence="6">SB210</strain>
    </source>
</reference>
<dbReference type="SMART" id="SM00320">
    <property type="entry name" value="WD40"/>
    <property type="match status" value="6"/>
</dbReference>
<name>I7M0B6_TETTS</name>
<dbReference type="eggNOG" id="KOG0286">
    <property type="taxonomic scope" value="Eukaryota"/>
</dbReference>
<dbReference type="OMA" id="GDTNCAL"/>
<dbReference type="RefSeq" id="XP_001007508.1">
    <property type="nucleotide sequence ID" value="XM_001007508.3"/>
</dbReference>
<dbReference type="EMBL" id="GG662853">
    <property type="protein sequence ID" value="EAR87263.1"/>
    <property type="molecule type" value="Genomic_DNA"/>
</dbReference>
<dbReference type="OrthoDB" id="283099at2759"/>
<accession>I7M0B6</accession>
<dbReference type="Pfam" id="PF00400">
    <property type="entry name" value="WD40"/>
    <property type="match status" value="4"/>
</dbReference>
<dbReference type="InterPro" id="IPR020472">
    <property type="entry name" value="WD40_PAC1"/>
</dbReference>
<keyword evidence="1 3" id="KW-0853">WD repeat</keyword>
<evidence type="ECO:0000256" key="3">
    <source>
        <dbReference type="PROSITE-ProRule" id="PRU00221"/>
    </source>
</evidence>
<dbReference type="InterPro" id="IPR016346">
    <property type="entry name" value="G-protein_beta_1-5"/>
</dbReference>
<dbReference type="STRING" id="312017.I7M0B6"/>
<dbReference type="GeneID" id="7832684"/>
<dbReference type="InterPro" id="IPR015943">
    <property type="entry name" value="WD40/YVTN_repeat-like_dom_sf"/>
</dbReference>
<dbReference type="PROSITE" id="PS50082">
    <property type="entry name" value="WD_REPEATS_2"/>
    <property type="match status" value="3"/>
</dbReference>
<evidence type="ECO:0000313" key="5">
    <source>
        <dbReference type="EMBL" id="EAR87263.1"/>
    </source>
</evidence>
<dbReference type="InterPro" id="IPR001680">
    <property type="entry name" value="WD40_rpt"/>
</dbReference>
<gene>
    <name evidence="5" type="ORF">TTHERM_00053790</name>
</gene>
<evidence type="ECO:0000256" key="2">
    <source>
        <dbReference type="ARBA" id="ARBA00022737"/>
    </source>
</evidence>
<protein>
    <submittedName>
        <fullName evidence="5">WD domain, G-beta repeat protein</fullName>
    </submittedName>
</protein>
<dbReference type="AlphaFoldDB" id="I7M0B6"/>
<dbReference type="PANTHER" id="PTHR19850">
    <property type="entry name" value="GUANINE NUCLEOTIDE-BINDING PROTEIN BETA G PROTEIN BETA"/>
    <property type="match status" value="1"/>
</dbReference>
<dbReference type="InterPro" id="IPR019775">
    <property type="entry name" value="WD40_repeat_CS"/>
</dbReference>
<feature type="repeat" description="WD" evidence="3">
    <location>
        <begin position="155"/>
        <end position="195"/>
    </location>
</feature>
<feature type="region of interest" description="Disordered" evidence="4">
    <location>
        <begin position="1"/>
        <end position="23"/>
    </location>
</feature>
<dbReference type="Proteomes" id="UP000009168">
    <property type="component" value="Unassembled WGS sequence"/>
</dbReference>
<evidence type="ECO:0000313" key="6">
    <source>
        <dbReference type="Proteomes" id="UP000009168"/>
    </source>
</evidence>
<dbReference type="PROSITE" id="PS00678">
    <property type="entry name" value="WD_REPEATS_1"/>
    <property type="match status" value="1"/>
</dbReference>
<dbReference type="SUPFAM" id="SSF50978">
    <property type="entry name" value="WD40 repeat-like"/>
    <property type="match status" value="1"/>
</dbReference>
<evidence type="ECO:0000256" key="1">
    <source>
        <dbReference type="ARBA" id="ARBA00022574"/>
    </source>
</evidence>
<dbReference type="KEGG" id="tet:TTHERM_00053790"/>
<dbReference type="PROSITE" id="PS50294">
    <property type="entry name" value="WD_REPEATS_REGION"/>
    <property type="match status" value="3"/>
</dbReference>
<dbReference type="Gene3D" id="2.130.10.10">
    <property type="entry name" value="YVTN repeat-like/Quinoprotein amine dehydrogenase"/>
    <property type="match status" value="1"/>
</dbReference>
<keyword evidence="2" id="KW-0677">Repeat</keyword>
<dbReference type="GO" id="GO:0007165">
    <property type="term" value="P:signal transduction"/>
    <property type="evidence" value="ECO:0007669"/>
    <property type="project" value="InterPro"/>
</dbReference>
<dbReference type="HOGENOM" id="CLU_807662_0_0_1"/>